<evidence type="ECO:0000256" key="1">
    <source>
        <dbReference type="ARBA" id="ARBA00004123"/>
    </source>
</evidence>
<dbReference type="GeneID" id="81364140"/>
<accession>A0A9X0BE57</accession>
<evidence type="ECO:0000256" key="3">
    <source>
        <dbReference type="ARBA" id="ARBA00022771"/>
    </source>
</evidence>
<organism evidence="7 8">
    <name type="scientific">Penicillium cosmopolitanum</name>
    <dbReference type="NCBI Taxonomy" id="1131564"/>
    <lineage>
        <taxon>Eukaryota</taxon>
        <taxon>Fungi</taxon>
        <taxon>Dikarya</taxon>
        <taxon>Ascomycota</taxon>
        <taxon>Pezizomycotina</taxon>
        <taxon>Eurotiomycetes</taxon>
        <taxon>Eurotiomycetidae</taxon>
        <taxon>Eurotiales</taxon>
        <taxon>Aspergillaceae</taxon>
        <taxon>Penicillium</taxon>
    </lineage>
</organism>
<comment type="subcellular location">
    <subcellularLocation>
        <location evidence="1">Nucleus</location>
    </subcellularLocation>
</comment>
<evidence type="ECO:0000313" key="8">
    <source>
        <dbReference type="Proteomes" id="UP001147747"/>
    </source>
</evidence>
<feature type="domain" description="HAT C-terminal dimerisation" evidence="6">
    <location>
        <begin position="648"/>
        <end position="729"/>
    </location>
</feature>
<gene>
    <name evidence="7" type="ORF">N7509_000523</name>
</gene>
<proteinExistence type="predicted"/>
<dbReference type="SUPFAM" id="SSF53098">
    <property type="entry name" value="Ribonuclease H-like"/>
    <property type="match status" value="1"/>
</dbReference>
<dbReference type="PANTHER" id="PTHR46481:SF10">
    <property type="entry name" value="ZINC FINGER BED DOMAIN-CONTAINING PROTEIN 39"/>
    <property type="match status" value="1"/>
</dbReference>
<sequence>MASSRPQRTNTQLDYLALNYGYEDNVPIEDQYPDYPTQTTLFSDTLDTIQTTPDSILPSESASQTILPDPDTSSCLSIVSQPSTRKRPRKTALSTQWLWGHFDIISIKRPWTTRAKKPMDTDRLIQCKKCNWETSDSVRSGSSKNMELHLYTQHTLSAPSSLSSDLINQPSIVDSFNIKPKLSVVAQFQENILRWVVKEKMAFTTIESPSFRQIFMDLPYPELDAALFSRTTVKRRLEAEFQHQRTQLKIELASTCKSIALSLDIWTSSNNISIIGIIGHWFTPDFLYKERVLEFIELRETHSAENIAYAVFDMLQELNLEEKLLTITGDNASNNESMVLILHDLLKAQCPEPQFLGLDSYIRCLAHILNLIVKDILRALRSGTVHEASEICNHLNDQDLSSETALSRLRILAIWISRSNQRRASWKSVCALMKLSDRYIPCDVDTRWNSTFLMLDTALGAKPQINRYLELQTELPQFTRQDWYRLSQVHQVLKRFHNLTLFVSQKHPQMSMAIPIYYELHDLLNQGAEKQGLFADIDDDIAVAMYRGLVKYQKYYAFMDETDAYYTALILDPRIKGDLLLRELSGDGAGQMIVDSIRENMHQKYHYESVNEDFIVSVDPILDIHDDPEVRMLRRLAPIARKVAGSDIDEYFTTPRVDIKPSGDREWLAKWWRDRRDSMPQMAAAARDYLAIPASEVSVERLFSAGRDLIKVRRTSLRADTMRILMLMDDVM</sequence>
<protein>
    <recommendedName>
        <fullName evidence="6">HAT C-terminal dimerisation domain-containing protein</fullName>
    </recommendedName>
</protein>
<keyword evidence="4" id="KW-0862">Zinc</keyword>
<dbReference type="AlphaFoldDB" id="A0A9X0BE57"/>
<keyword evidence="8" id="KW-1185">Reference proteome</keyword>
<dbReference type="InterPro" id="IPR052035">
    <property type="entry name" value="ZnF_BED_domain_contain"/>
</dbReference>
<dbReference type="Proteomes" id="UP001147747">
    <property type="component" value="Unassembled WGS sequence"/>
</dbReference>
<evidence type="ECO:0000256" key="4">
    <source>
        <dbReference type="ARBA" id="ARBA00022833"/>
    </source>
</evidence>
<dbReference type="GO" id="GO:0005634">
    <property type="term" value="C:nucleus"/>
    <property type="evidence" value="ECO:0007669"/>
    <property type="project" value="UniProtKB-SubCell"/>
</dbReference>
<dbReference type="Pfam" id="PF05699">
    <property type="entry name" value="Dimer_Tnp_hAT"/>
    <property type="match status" value="1"/>
</dbReference>
<reference evidence="7" key="2">
    <citation type="journal article" date="2023" name="IMA Fungus">
        <title>Comparative genomic study of the Penicillium genus elucidates a diverse pangenome and 15 lateral gene transfer events.</title>
        <authorList>
            <person name="Petersen C."/>
            <person name="Sorensen T."/>
            <person name="Nielsen M.R."/>
            <person name="Sondergaard T.E."/>
            <person name="Sorensen J.L."/>
            <person name="Fitzpatrick D.A."/>
            <person name="Frisvad J.C."/>
            <person name="Nielsen K.L."/>
        </authorList>
    </citation>
    <scope>NUCLEOTIDE SEQUENCE</scope>
    <source>
        <strain evidence="7">IBT 29677</strain>
    </source>
</reference>
<reference evidence="7" key="1">
    <citation type="submission" date="2022-12" db="EMBL/GenBank/DDBJ databases">
        <authorList>
            <person name="Petersen C."/>
        </authorList>
    </citation>
    <scope>NUCLEOTIDE SEQUENCE</scope>
    <source>
        <strain evidence="7">IBT 29677</strain>
    </source>
</reference>
<keyword evidence="2" id="KW-0479">Metal-binding</keyword>
<dbReference type="GO" id="GO:0008270">
    <property type="term" value="F:zinc ion binding"/>
    <property type="evidence" value="ECO:0007669"/>
    <property type="project" value="UniProtKB-KW"/>
</dbReference>
<dbReference type="PANTHER" id="PTHR46481">
    <property type="entry name" value="ZINC FINGER BED DOMAIN-CONTAINING PROTEIN 4"/>
    <property type="match status" value="1"/>
</dbReference>
<keyword evidence="5" id="KW-0539">Nucleus</keyword>
<evidence type="ECO:0000259" key="6">
    <source>
        <dbReference type="Pfam" id="PF05699"/>
    </source>
</evidence>
<evidence type="ECO:0000256" key="5">
    <source>
        <dbReference type="ARBA" id="ARBA00023242"/>
    </source>
</evidence>
<dbReference type="EMBL" id="JAPZBU010000003">
    <property type="protein sequence ID" value="KAJ5413896.1"/>
    <property type="molecule type" value="Genomic_DNA"/>
</dbReference>
<name>A0A9X0BE57_9EURO</name>
<dbReference type="GO" id="GO:0046983">
    <property type="term" value="F:protein dimerization activity"/>
    <property type="evidence" value="ECO:0007669"/>
    <property type="project" value="InterPro"/>
</dbReference>
<evidence type="ECO:0000313" key="7">
    <source>
        <dbReference type="EMBL" id="KAJ5413896.1"/>
    </source>
</evidence>
<dbReference type="OrthoDB" id="2976890at2759"/>
<dbReference type="RefSeq" id="XP_056493742.1">
    <property type="nucleotide sequence ID" value="XM_056625160.1"/>
</dbReference>
<dbReference type="InterPro" id="IPR012337">
    <property type="entry name" value="RNaseH-like_sf"/>
</dbReference>
<comment type="caution">
    <text evidence="7">The sequence shown here is derived from an EMBL/GenBank/DDBJ whole genome shotgun (WGS) entry which is preliminary data.</text>
</comment>
<keyword evidence="3" id="KW-0863">Zinc-finger</keyword>
<dbReference type="InterPro" id="IPR008906">
    <property type="entry name" value="HATC_C_dom"/>
</dbReference>
<evidence type="ECO:0000256" key="2">
    <source>
        <dbReference type="ARBA" id="ARBA00022723"/>
    </source>
</evidence>